<dbReference type="AlphaFoldDB" id="A0A2D4KTV1"/>
<organism evidence="1">
    <name type="scientific">Micrurus paraensis</name>
    <dbReference type="NCBI Taxonomy" id="1970185"/>
    <lineage>
        <taxon>Eukaryota</taxon>
        <taxon>Metazoa</taxon>
        <taxon>Chordata</taxon>
        <taxon>Craniata</taxon>
        <taxon>Vertebrata</taxon>
        <taxon>Euteleostomi</taxon>
        <taxon>Lepidosauria</taxon>
        <taxon>Squamata</taxon>
        <taxon>Bifurcata</taxon>
        <taxon>Unidentata</taxon>
        <taxon>Episquamata</taxon>
        <taxon>Toxicofera</taxon>
        <taxon>Serpentes</taxon>
        <taxon>Colubroidea</taxon>
        <taxon>Elapidae</taxon>
        <taxon>Elapinae</taxon>
        <taxon>Micrurus</taxon>
    </lineage>
</organism>
<sequence>MKNSSCFCWKPQFKGATVDHICTLHSQEIVSFFPWKFMLGSLCWVSFFFLKEYQPSAQIKDLNQFPCLGSPAFYTGDSGCERINRSAGCISCAFACKLLERLTCVLGVPQ</sequence>
<evidence type="ECO:0000313" key="1">
    <source>
        <dbReference type="EMBL" id="LAB12135.1"/>
    </source>
</evidence>
<reference evidence="1" key="2">
    <citation type="submission" date="2017-11" db="EMBL/GenBank/DDBJ databases">
        <title>Coralsnake Venomics: Analyses of Venom Gland Transcriptomes and Proteomes of Six Brazilian Taxa.</title>
        <authorList>
            <person name="Aird S.D."/>
            <person name="Jorge da Silva N."/>
            <person name="Qiu L."/>
            <person name="Villar-Briones A."/>
            <person name="Aparecida-Saddi V."/>
            <person name="Campos-Telles M.P."/>
            <person name="Grau M."/>
            <person name="Mikheyev A.S."/>
        </authorList>
    </citation>
    <scope>NUCLEOTIDE SEQUENCE</scope>
    <source>
        <tissue evidence="1">Venom_gland</tissue>
    </source>
</reference>
<proteinExistence type="predicted"/>
<protein>
    <submittedName>
        <fullName evidence="1">Uncharacterized protein</fullName>
    </submittedName>
</protein>
<reference evidence="1" key="1">
    <citation type="submission" date="2017-07" db="EMBL/GenBank/DDBJ databases">
        <authorList>
            <person name="Mikheyev A."/>
            <person name="Grau M."/>
        </authorList>
    </citation>
    <scope>NUCLEOTIDE SEQUENCE</scope>
    <source>
        <tissue evidence="1">Venom_gland</tissue>
    </source>
</reference>
<dbReference type="EMBL" id="IACL01088926">
    <property type="protein sequence ID" value="LAB12135.1"/>
    <property type="molecule type" value="Transcribed_RNA"/>
</dbReference>
<name>A0A2D4KTV1_9SAUR</name>
<accession>A0A2D4KTV1</accession>